<gene>
    <name evidence="1" type="ORF">G3M48_010567</name>
</gene>
<reference evidence="1 2" key="1">
    <citation type="submission" date="2020-02" db="EMBL/GenBank/DDBJ databases">
        <title>Comparative genomics of the hypocrealean fungal genus Beauvera.</title>
        <authorList>
            <person name="Showalter D.N."/>
            <person name="Bushley K.E."/>
            <person name="Rehner S.A."/>
        </authorList>
    </citation>
    <scope>NUCLEOTIDE SEQUENCE [LARGE SCALE GENOMIC DNA]</scope>
    <source>
        <strain evidence="1 2">ARSEF4384</strain>
    </source>
</reference>
<name>A0AAW0S1I7_9HYPO</name>
<protein>
    <submittedName>
        <fullName evidence="1">Uncharacterized protein</fullName>
    </submittedName>
</protein>
<dbReference type="EMBL" id="JAAHCF010000099">
    <property type="protein sequence ID" value="KAK8148282.1"/>
    <property type="molecule type" value="Genomic_DNA"/>
</dbReference>
<organism evidence="1 2">
    <name type="scientific">Beauveria asiatica</name>
    <dbReference type="NCBI Taxonomy" id="1069075"/>
    <lineage>
        <taxon>Eukaryota</taxon>
        <taxon>Fungi</taxon>
        <taxon>Dikarya</taxon>
        <taxon>Ascomycota</taxon>
        <taxon>Pezizomycotina</taxon>
        <taxon>Sordariomycetes</taxon>
        <taxon>Hypocreomycetidae</taxon>
        <taxon>Hypocreales</taxon>
        <taxon>Cordycipitaceae</taxon>
        <taxon>Beauveria</taxon>
    </lineage>
</organism>
<proteinExistence type="predicted"/>
<accession>A0AAW0S1I7</accession>
<evidence type="ECO:0000313" key="1">
    <source>
        <dbReference type="EMBL" id="KAK8148282.1"/>
    </source>
</evidence>
<sequence length="116" mass="12711">MCVIINLIHLCGHPSGHYKWNPQNAVDCPLSSGAARCKRPTVRTQTVHSYCPASGLVGFARCRRKAFKEAGWLCHVCDSLNVPKEGANCIFSFSCAVCKAKDCPRSQLAGEFPQTR</sequence>
<comment type="caution">
    <text evidence="1">The sequence shown here is derived from an EMBL/GenBank/DDBJ whole genome shotgun (WGS) entry which is preliminary data.</text>
</comment>
<evidence type="ECO:0000313" key="2">
    <source>
        <dbReference type="Proteomes" id="UP001397290"/>
    </source>
</evidence>
<keyword evidence="2" id="KW-1185">Reference proteome</keyword>
<dbReference type="AlphaFoldDB" id="A0AAW0S1I7"/>
<dbReference type="Proteomes" id="UP001397290">
    <property type="component" value="Unassembled WGS sequence"/>
</dbReference>